<protein>
    <recommendedName>
        <fullName evidence="1">HTH cro/C1-type domain-containing protein</fullName>
    </recommendedName>
</protein>
<dbReference type="Proteomes" id="UP000619293">
    <property type="component" value="Unassembled WGS sequence"/>
</dbReference>
<sequence length="352" mass="37103">MITGTDLRAARRSADLTLEDVARVGGVSAGHLSRIESRARPVTPATIALYERVTGGLIEASGEDLPAPSVDPMHRKEALRLAGATLAASFGMTQTARDSDDAAACAQWLAWELWHRGLPWVHESEVPAELAAGAGRLVQTLQVIRSADGGLRFPHPGLVDFHIACRVYGGIATGSRNLLATAQTSHATDQVIRQFVEQDPQSTRSLAAWMASGDNAVLRVNAAGILAKVPSAAIADSVIRALRADSASRHLYLTAVAHRVLGVPWAQALALTSGSESVAAGPHAFTAQLADELRNPRDAAARWCSAVLLHDLGLTDHQSVKAAVAHALHTESARENLRTMAALLAGVNPVTT</sequence>
<keyword evidence="3" id="KW-1185">Reference proteome</keyword>
<dbReference type="AlphaFoldDB" id="A0A8J3K1A9"/>
<dbReference type="PROSITE" id="PS50943">
    <property type="entry name" value="HTH_CROC1"/>
    <property type="match status" value="1"/>
</dbReference>
<evidence type="ECO:0000259" key="1">
    <source>
        <dbReference type="PROSITE" id="PS50943"/>
    </source>
</evidence>
<reference evidence="2 3" key="1">
    <citation type="submission" date="2021-01" db="EMBL/GenBank/DDBJ databases">
        <title>Whole genome shotgun sequence of Catellatospora chokoriensis NBRC 107358.</title>
        <authorList>
            <person name="Komaki H."/>
            <person name="Tamura T."/>
        </authorList>
    </citation>
    <scope>NUCLEOTIDE SEQUENCE [LARGE SCALE GENOMIC DNA]</scope>
    <source>
        <strain evidence="2 3">NBRC 107358</strain>
    </source>
</reference>
<dbReference type="InterPro" id="IPR010982">
    <property type="entry name" value="Lambda_DNA-bd_dom_sf"/>
</dbReference>
<feature type="domain" description="HTH cro/C1-type" evidence="1">
    <location>
        <begin position="7"/>
        <end position="61"/>
    </location>
</feature>
<dbReference type="InterPro" id="IPR001387">
    <property type="entry name" value="Cro/C1-type_HTH"/>
</dbReference>
<gene>
    <name evidence="2" type="ORF">Cch02nite_56930</name>
</gene>
<evidence type="ECO:0000313" key="2">
    <source>
        <dbReference type="EMBL" id="GIF92249.1"/>
    </source>
</evidence>
<accession>A0A8J3K1A9</accession>
<dbReference type="Gene3D" id="1.10.260.40">
    <property type="entry name" value="lambda repressor-like DNA-binding domains"/>
    <property type="match status" value="1"/>
</dbReference>
<proteinExistence type="predicted"/>
<organism evidence="2 3">
    <name type="scientific">Catellatospora chokoriensis</name>
    <dbReference type="NCBI Taxonomy" id="310353"/>
    <lineage>
        <taxon>Bacteria</taxon>
        <taxon>Bacillati</taxon>
        <taxon>Actinomycetota</taxon>
        <taxon>Actinomycetes</taxon>
        <taxon>Micromonosporales</taxon>
        <taxon>Micromonosporaceae</taxon>
        <taxon>Catellatospora</taxon>
    </lineage>
</organism>
<comment type="caution">
    <text evidence="2">The sequence shown here is derived from an EMBL/GenBank/DDBJ whole genome shotgun (WGS) entry which is preliminary data.</text>
</comment>
<dbReference type="SMART" id="SM00530">
    <property type="entry name" value="HTH_XRE"/>
    <property type="match status" value="1"/>
</dbReference>
<dbReference type="RefSeq" id="WP_191842028.1">
    <property type="nucleotide sequence ID" value="NZ_BAAALB010000017.1"/>
</dbReference>
<dbReference type="SUPFAM" id="SSF47413">
    <property type="entry name" value="lambda repressor-like DNA-binding domains"/>
    <property type="match status" value="1"/>
</dbReference>
<dbReference type="GO" id="GO:0003677">
    <property type="term" value="F:DNA binding"/>
    <property type="evidence" value="ECO:0007669"/>
    <property type="project" value="InterPro"/>
</dbReference>
<evidence type="ECO:0000313" key="3">
    <source>
        <dbReference type="Proteomes" id="UP000619293"/>
    </source>
</evidence>
<dbReference type="EMBL" id="BONG01000043">
    <property type="protein sequence ID" value="GIF92249.1"/>
    <property type="molecule type" value="Genomic_DNA"/>
</dbReference>
<dbReference type="CDD" id="cd00093">
    <property type="entry name" value="HTH_XRE"/>
    <property type="match status" value="1"/>
</dbReference>
<name>A0A8J3K1A9_9ACTN</name>
<dbReference type="Pfam" id="PF01381">
    <property type="entry name" value="HTH_3"/>
    <property type="match status" value="1"/>
</dbReference>